<evidence type="ECO:0000256" key="6">
    <source>
        <dbReference type="ARBA" id="ARBA00023117"/>
    </source>
</evidence>
<feature type="compositionally biased region" description="Polar residues" evidence="10">
    <location>
        <begin position="1147"/>
        <end position="1160"/>
    </location>
</feature>
<dbReference type="STRING" id="64571.A0A1Y2GAU1"/>
<feature type="domain" description="PHD-type" evidence="13">
    <location>
        <begin position="609"/>
        <end position="727"/>
    </location>
</feature>
<dbReference type="PROSITE" id="PS01359">
    <property type="entry name" value="ZF_PHD_1"/>
    <property type="match status" value="1"/>
</dbReference>
<dbReference type="CDD" id="cd15492">
    <property type="entry name" value="PHD_BRPF_JADE_like"/>
    <property type="match status" value="1"/>
</dbReference>
<gene>
    <name evidence="14" type="ORF">BCR41DRAFT_425300</name>
</gene>
<dbReference type="InterPro" id="IPR019542">
    <property type="entry name" value="Enhancer_polycomb-like_N"/>
</dbReference>
<dbReference type="InterPro" id="IPR013087">
    <property type="entry name" value="Znf_C2H2_type"/>
</dbReference>
<dbReference type="InterPro" id="IPR050701">
    <property type="entry name" value="Histone_Mod_Regulator"/>
</dbReference>
<feature type="compositionally biased region" description="Acidic residues" evidence="10">
    <location>
        <begin position="1258"/>
        <end position="1272"/>
    </location>
</feature>
<dbReference type="Gene3D" id="1.20.920.10">
    <property type="entry name" value="Bromodomain-like"/>
    <property type="match status" value="1"/>
</dbReference>
<evidence type="ECO:0008006" key="16">
    <source>
        <dbReference type="Google" id="ProtNLM"/>
    </source>
</evidence>
<feature type="compositionally biased region" description="Basic and acidic residues" evidence="10">
    <location>
        <begin position="1301"/>
        <end position="1324"/>
    </location>
</feature>
<evidence type="ECO:0000259" key="12">
    <source>
        <dbReference type="PROSITE" id="PS50016"/>
    </source>
</evidence>
<evidence type="ECO:0000256" key="3">
    <source>
        <dbReference type="ARBA" id="ARBA00022737"/>
    </source>
</evidence>
<feature type="compositionally biased region" description="Basic and acidic residues" evidence="10">
    <location>
        <begin position="767"/>
        <end position="778"/>
    </location>
</feature>
<sequence>MPHINPPAPAMPRLAPPESDHWFAKVKALPFHSENFNCILPGCPNSYQTKQGLERHFISIHMPKIPAPTKHTRSDARASSSASLSNTNYRRSSTAVRKGRIKSHRKGRPPGSGLKNRLKQQGIQQELDPAQTDNYLTHTTADHHTNHSLLANHPASTRHDYGCDDENKPREERSYLEFFPFLNVSQRLEIVNIATEKSLVNTVNATNNTNHGHTSTNNLTSEQTTQLEVAAEEVKAESSDVSTIRTNLNEAYFAGQNPPLSANDMFHNPGESIQQSQTHKATDNTPSVKTEANLTVDTDEDRLSDIGMDVEYDGDGDAGSDPDVFFDAKGFIDSEAESSQKPNTKLDRTVTNSKSQVNTAAKTINGNGSAIKDGDDKLKTQDMDAEVIAETNHTGAYSAKDRPKLQNNDSSVNNQRRQEDKEKNRSSSQAPVNSHSIAPLATTSLEPKTPMALLPKSSFKLIPREDDDLEEYHLPAGHNVRYIEPTETELAERVEYDMDEQDEFWLKEVNAERRKQDLGEVSASLFEKIIDRLEKEWFDLTKNIPKSAENLPPEDSACNICDDGECENSNAIVFCDGCNLAVHQDCYGIPYIPEGQWLCRKCMLSPQMPVSCIFCPGEGGAFKQTTNSRWAHLLCASWIPEVGVANTVYMEPIDNIDKIPASRWRLTCYICKLRMGACIQCETKNCFRAFHVTCARKAHLYMKSKVSKVSSSGGEVLVYRAHCHKHTPRDYKGSIDIAGAAALFAHKGIKKKRNKIRPIDDDSDDPDYGRSDEDEKSRLSIANNDKSGTVGSLAASQVLGGSRTSKAALAHQKHYTPGAPLAPMFIVNRLLPFVSKLGAKTSAMRKVSALNFVYTICKYWSLKRESRRGAPLLKRLHLEPWTASASAHRQTEEEKLKKLQTQLLLRGDLEKVRMLAELVRKRERAKLKRQELQNRYLCKIMFPLKTILEDTLAELEKLDRQKYFAYPISTEEVKDYHEIIKNPICFQTMNEKLAAHKYQSIEEFADDARRIYHNCLTYNKVDTPYYRAASRQLKQAEPLLQKAKEDYECLEIDPRTGFLAIPIDPEIFTYNLIPFHKSEDDESATAIVQEKAVSEDAVSTPASSHSSKPKRKEVTLETPKIPFVTSRALRATSGRTALKSGGPTAPLSPQETRRGLNQTPGFRAPSRSAVRPEVPKLKTATMTRADVAKARQAGESSAVLTTLDEEDLLEKLKQKSKKSRSLAVNLQSRLKPSIVDKVVEVINKPAPKGWAYVVVEGEEDSTEGEDEAEDEAGSVQAEMDPEALALAKAKEEHNMRRKMERKAEALKKKLAKEKRAKERAEKYAQMKAMKTLTAASPQPSGSTRSLSSGALPPAKLPSQESRYVTLRSRRGHPGQQSKEREIPSNDSAKPQKQQECDLADGVKDIMTRTSVEPMDPKGLTFVDQKDSLSAVEHGDLAAENEEKLRHVTAQALSTSERLSRGKQRRADSEEDTISNHLGKLNVTGSDSNANVTGEIGDTENDISYRNHHGTDVLPMLDERSVITELEPPRKRQKRTGSGRIPVPAKDDTEGESTVTRRLRSTETATFGPSSLPSALSQRRSSFASQRGFTKGVSDMSGE</sequence>
<feature type="region of interest" description="Disordered" evidence="10">
    <location>
        <begin position="1258"/>
        <end position="1420"/>
    </location>
</feature>
<dbReference type="InterPro" id="IPR001487">
    <property type="entry name" value="Bromodomain"/>
</dbReference>
<evidence type="ECO:0000313" key="15">
    <source>
        <dbReference type="Proteomes" id="UP000193648"/>
    </source>
</evidence>
<keyword evidence="3" id="KW-0677">Repeat</keyword>
<dbReference type="InterPro" id="IPR011011">
    <property type="entry name" value="Znf_FYVE_PHD"/>
</dbReference>
<evidence type="ECO:0000256" key="7">
    <source>
        <dbReference type="ARBA" id="ARBA00023242"/>
    </source>
</evidence>
<dbReference type="EMBL" id="MCFF01000048">
    <property type="protein sequence ID" value="ORZ05888.1"/>
    <property type="molecule type" value="Genomic_DNA"/>
</dbReference>
<dbReference type="InterPro" id="IPR034732">
    <property type="entry name" value="EPHD"/>
</dbReference>
<feature type="compositionally biased region" description="Polar residues" evidence="10">
    <location>
        <begin position="1333"/>
        <end position="1348"/>
    </location>
</feature>
<feature type="region of interest" description="Disordered" evidence="10">
    <location>
        <begin position="65"/>
        <end position="122"/>
    </location>
</feature>
<dbReference type="PRINTS" id="PR00503">
    <property type="entry name" value="BROMODOMAIN"/>
</dbReference>
<dbReference type="FunFam" id="3.30.40.10:FF:000008">
    <property type="entry name" value="Bromodomain containing 1, isoform CRA_a"/>
    <property type="match status" value="1"/>
</dbReference>
<keyword evidence="6 8" id="KW-0103">Bromodomain</keyword>
<dbReference type="GO" id="GO:0006325">
    <property type="term" value="P:chromatin organization"/>
    <property type="evidence" value="ECO:0007669"/>
    <property type="project" value="UniProtKB-ARBA"/>
</dbReference>
<dbReference type="PROSITE" id="PS51805">
    <property type="entry name" value="EPHD"/>
    <property type="match status" value="1"/>
</dbReference>
<dbReference type="PROSITE" id="PS50016">
    <property type="entry name" value="ZF_PHD_2"/>
    <property type="match status" value="1"/>
</dbReference>
<dbReference type="Pfam" id="PF13831">
    <property type="entry name" value="PHD_2"/>
    <property type="match status" value="1"/>
</dbReference>
<dbReference type="OrthoDB" id="20839at2759"/>
<evidence type="ECO:0000259" key="11">
    <source>
        <dbReference type="PROSITE" id="PS50014"/>
    </source>
</evidence>
<feature type="region of interest" description="Disordered" evidence="10">
    <location>
        <begin position="1449"/>
        <end position="1598"/>
    </location>
</feature>
<dbReference type="GO" id="GO:0005634">
    <property type="term" value="C:nucleus"/>
    <property type="evidence" value="ECO:0007669"/>
    <property type="project" value="UniProtKB-SubCell"/>
</dbReference>
<evidence type="ECO:0000256" key="1">
    <source>
        <dbReference type="ARBA" id="ARBA00004123"/>
    </source>
</evidence>
<feature type="domain" description="PHD-type" evidence="12">
    <location>
        <begin position="555"/>
        <end position="605"/>
    </location>
</feature>
<dbReference type="Pfam" id="PF10513">
    <property type="entry name" value="EPL1"/>
    <property type="match status" value="1"/>
</dbReference>
<feature type="region of interest" description="Disordered" evidence="10">
    <location>
        <begin position="1092"/>
        <end position="1115"/>
    </location>
</feature>
<feature type="compositionally biased region" description="Polar residues" evidence="10">
    <location>
        <begin position="426"/>
        <end position="444"/>
    </location>
</feature>
<dbReference type="GO" id="GO:0006357">
    <property type="term" value="P:regulation of transcription by RNA polymerase II"/>
    <property type="evidence" value="ECO:0007669"/>
    <property type="project" value="TreeGrafter"/>
</dbReference>
<dbReference type="SUPFAM" id="SSF57903">
    <property type="entry name" value="FYVE/PHD zinc finger"/>
    <property type="match status" value="1"/>
</dbReference>
<dbReference type="InterPro" id="IPR019787">
    <property type="entry name" value="Znf_PHD-finger"/>
</dbReference>
<dbReference type="PROSITE" id="PS50014">
    <property type="entry name" value="BROMODOMAIN_2"/>
    <property type="match status" value="1"/>
</dbReference>
<dbReference type="InterPro" id="IPR013083">
    <property type="entry name" value="Znf_RING/FYVE/PHD"/>
</dbReference>
<feature type="region of interest" description="Disordered" evidence="10">
    <location>
        <begin position="333"/>
        <end position="376"/>
    </location>
</feature>
<evidence type="ECO:0000313" key="14">
    <source>
        <dbReference type="EMBL" id="ORZ05888.1"/>
    </source>
</evidence>
<feature type="compositionally biased region" description="Polar residues" evidence="10">
    <location>
        <begin position="1551"/>
        <end position="1587"/>
    </location>
</feature>
<dbReference type="PANTHER" id="PTHR13793:SF107">
    <property type="entry name" value="BROMODOMAIN-CONTAINING PROTEIN HOMOLOG"/>
    <property type="match status" value="1"/>
</dbReference>
<feature type="compositionally biased region" description="Basic and acidic residues" evidence="10">
    <location>
        <begin position="1392"/>
        <end position="1406"/>
    </location>
</feature>
<feature type="compositionally biased region" description="Polar residues" evidence="10">
    <location>
        <begin position="86"/>
        <end position="95"/>
    </location>
</feature>
<comment type="subcellular location">
    <subcellularLocation>
        <location evidence="1">Nucleus</location>
    </subcellularLocation>
</comment>
<proteinExistence type="predicted"/>
<evidence type="ECO:0000256" key="2">
    <source>
        <dbReference type="ARBA" id="ARBA00022723"/>
    </source>
</evidence>
<dbReference type="GeneID" id="33572406"/>
<feature type="region of interest" description="Disordered" evidence="10">
    <location>
        <begin position="1133"/>
        <end position="1171"/>
    </location>
</feature>
<dbReference type="PROSITE" id="PS00028">
    <property type="entry name" value="ZINC_FINGER_C2H2_1"/>
    <property type="match status" value="1"/>
</dbReference>
<dbReference type="SMART" id="SM00249">
    <property type="entry name" value="PHD"/>
    <property type="match status" value="2"/>
</dbReference>
<dbReference type="GO" id="GO:0008270">
    <property type="term" value="F:zinc ion binding"/>
    <property type="evidence" value="ECO:0007669"/>
    <property type="project" value="UniProtKB-KW"/>
</dbReference>
<evidence type="ECO:0000256" key="8">
    <source>
        <dbReference type="PROSITE-ProRule" id="PRU00035"/>
    </source>
</evidence>
<feature type="region of interest" description="Disordered" evidence="10">
    <location>
        <begin position="755"/>
        <end position="784"/>
    </location>
</feature>
<evidence type="ECO:0000259" key="13">
    <source>
        <dbReference type="PROSITE" id="PS51805"/>
    </source>
</evidence>
<dbReference type="InterPro" id="IPR036427">
    <property type="entry name" value="Bromodomain-like_sf"/>
</dbReference>
<dbReference type="Gene3D" id="3.30.40.10">
    <property type="entry name" value="Zinc/RING finger domain, C3HC4 (zinc finger)"/>
    <property type="match status" value="2"/>
</dbReference>
<dbReference type="CDD" id="cd04369">
    <property type="entry name" value="Bromodomain"/>
    <property type="match status" value="1"/>
</dbReference>
<keyword evidence="15" id="KW-1185">Reference proteome</keyword>
<dbReference type="Proteomes" id="UP000193648">
    <property type="component" value="Unassembled WGS sequence"/>
</dbReference>
<dbReference type="PANTHER" id="PTHR13793">
    <property type="entry name" value="PHD FINGER PROTEINS"/>
    <property type="match status" value="1"/>
</dbReference>
<keyword evidence="2" id="KW-0479">Metal-binding</keyword>
<dbReference type="RefSeq" id="XP_021877269.1">
    <property type="nucleotide sequence ID" value="XM_022030565.1"/>
</dbReference>
<organism evidence="14 15">
    <name type="scientific">Lobosporangium transversale</name>
    <dbReference type="NCBI Taxonomy" id="64571"/>
    <lineage>
        <taxon>Eukaryota</taxon>
        <taxon>Fungi</taxon>
        <taxon>Fungi incertae sedis</taxon>
        <taxon>Mucoromycota</taxon>
        <taxon>Mortierellomycotina</taxon>
        <taxon>Mortierellomycetes</taxon>
        <taxon>Mortierellales</taxon>
        <taxon>Mortierellaceae</taxon>
        <taxon>Lobosporangium</taxon>
    </lineage>
</organism>
<comment type="caution">
    <text evidence="14">The sequence shown here is derived from an EMBL/GenBank/DDBJ whole genome shotgun (WGS) entry which is preliminary data.</text>
</comment>
<dbReference type="Pfam" id="PF00439">
    <property type="entry name" value="Bromodomain"/>
    <property type="match status" value="1"/>
</dbReference>
<dbReference type="Pfam" id="PF13832">
    <property type="entry name" value="zf-HC5HC2H_2"/>
    <property type="match status" value="1"/>
</dbReference>
<dbReference type="CDD" id="cd15670">
    <property type="entry name" value="ePHD_BRPF"/>
    <property type="match status" value="1"/>
</dbReference>
<feature type="compositionally biased region" description="Basic and acidic residues" evidence="10">
    <location>
        <begin position="1502"/>
        <end position="1529"/>
    </location>
</feature>
<feature type="domain" description="Bromo" evidence="11">
    <location>
        <begin position="956"/>
        <end position="1026"/>
    </location>
</feature>
<protein>
    <recommendedName>
        <fullName evidence="16">Peregrin</fullName>
    </recommendedName>
</protein>
<keyword evidence="4 9" id="KW-0863">Zinc-finger</keyword>
<feature type="compositionally biased region" description="Polar residues" evidence="10">
    <location>
        <begin position="405"/>
        <end position="415"/>
    </location>
</feature>
<evidence type="ECO:0000256" key="4">
    <source>
        <dbReference type="ARBA" id="ARBA00022771"/>
    </source>
</evidence>
<evidence type="ECO:0000256" key="5">
    <source>
        <dbReference type="ARBA" id="ARBA00022833"/>
    </source>
</evidence>
<keyword evidence="5" id="KW-0862">Zinc</keyword>
<reference evidence="14 15" key="1">
    <citation type="submission" date="2016-07" db="EMBL/GenBank/DDBJ databases">
        <title>Pervasive Adenine N6-methylation of Active Genes in Fungi.</title>
        <authorList>
            <consortium name="DOE Joint Genome Institute"/>
            <person name="Mondo S.J."/>
            <person name="Dannebaum R.O."/>
            <person name="Kuo R.C."/>
            <person name="Labutti K."/>
            <person name="Haridas S."/>
            <person name="Kuo A."/>
            <person name="Salamov A."/>
            <person name="Ahrendt S.R."/>
            <person name="Lipzen A."/>
            <person name="Sullivan W."/>
            <person name="Andreopoulos W.B."/>
            <person name="Clum A."/>
            <person name="Lindquist E."/>
            <person name="Daum C."/>
            <person name="Ramamoorthy G.K."/>
            <person name="Gryganskyi A."/>
            <person name="Culley D."/>
            <person name="Magnuson J.K."/>
            <person name="James T.Y."/>
            <person name="O'Malley M.A."/>
            <person name="Stajich J.E."/>
            <person name="Spatafora J.W."/>
            <person name="Visel A."/>
            <person name="Grigoriev I.V."/>
        </authorList>
    </citation>
    <scope>NUCLEOTIDE SEQUENCE [LARGE SCALE GENOMIC DNA]</scope>
    <source>
        <strain evidence="14 15">NRRL 3116</strain>
    </source>
</reference>
<feature type="region of interest" description="Disordered" evidence="10">
    <location>
        <begin position="391"/>
        <end position="444"/>
    </location>
</feature>
<dbReference type="InterPro" id="IPR001965">
    <property type="entry name" value="Znf_PHD"/>
</dbReference>
<feature type="compositionally biased region" description="Polar residues" evidence="10">
    <location>
        <begin position="1482"/>
        <end position="1491"/>
    </location>
</feature>
<dbReference type="SUPFAM" id="SSF47370">
    <property type="entry name" value="Bromodomain"/>
    <property type="match status" value="1"/>
</dbReference>
<keyword evidence="7" id="KW-0539">Nucleus</keyword>
<accession>A0A1Y2GAU1</accession>
<evidence type="ECO:0000256" key="9">
    <source>
        <dbReference type="PROSITE-ProRule" id="PRU00146"/>
    </source>
</evidence>
<dbReference type="SMART" id="SM00297">
    <property type="entry name" value="BROMO"/>
    <property type="match status" value="1"/>
</dbReference>
<dbReference type="InParanoid" id="A0A1Y2GAU1"/>
<name>A0A1Y2GAU1_9FUNG</name>
<evidence type="ECO:0000256" key="10">
    <source>
        <dbReference type="SAM" id="MobiDB-lite"/>
    </source>
</evidence>
<dbReference type="InterPro" id="IPR019786">
    <property type="entry name" value="Zinc_finger_PHD-type_CS"/>
</dbReference>
<feature type="compositionally biased region" description="Basic residues" evidence="10">
    <location>
        <begin position="97"/>
        <end position="108"/>
    </location>
</feature>
<feature type="compositionally biased region" description="Polar residues" evidence="10">
    <location>
        <begin position="337"/>
        <end position="368"/>
    </location>
</feature>
<feature type="compositionally biased region" description="Basic and acidic residues" evidence="10">
    <location>
        <begin position="416"/>
        <end position="425"/>
    </location>
</feature>
<dbReference type="FunFam" id="3.30.40.10:FF:000007">
    <property type="entry name" value="Bromodomain containing 1, isoform CRA_b"/>
    <property type="match status" value="1"/>
</dbReference>